<evidence type="ECO:0000313" key="1">
    <source>
        <dbReference type="EMBL" id="KAI7997363.1"/>
    </source>
</evidence>
<reference evidence="1 2" key="1">
    <citation type="journal article" date="2022" name="Plant J.">
        <title>Chromosome-level genome of Camellia lanceoleosa provides a valuable resource for understanding genome evolution and self-incompatibility.</title>
        <authorList>
            <person name="Gong W."/>
            <person name="Xiao S."/>
            <person name="Wang L."/>
            <person name="Liao Z."/>
            <person name="Chang Y."/>
            <person name="Mo W."/>
            <person name="Hu G."/>
            <person name="Li W."/>
            <person name="Zhao G."/>
            <person name="Zhu H."/>
            <person name="Hu X."/>
            <person name="Ji K."/>
            <person name="Xiang X."/>
            <person name="Song Q."/>
            <person name="Yuan D."/>
            <person name="Jin S."/>
            <person name="Zhang L."/>
        </authorList>
    </citation>
    <scope>NUCLEOTIDE SEQUENCE [LARGE SCALE GENOMIC DNA]</scope>
    <source>
        <strain evidence="1">SQ_2022a</strain>
    </source>
</reference>
<sequence length="189" mass="21381">DELYEYSKVLGNTRFILLPFQPYKFVYAHIFVLSSTIEISGGRAQEVDTWRQLVSSLEERIRTHQQYISLSLILGKLLNLFDSTVHRVVGGLPHFVPSTSRSFELVNIITKPWGLEKQPHPIRQGKASASSGVSRFGHFSFGSQLLQKTVGLVLKPRQDKQSWASPFASERILPCNETCSSSMHSLYIN</sequence>
<proteinExistence type="predicted"/>
<organism evidence="1 2">
    <name type="scientific">Camellia lanceoleosa</name>
    <dbReference type="NCBI Taxonomy" id="1840588"/>
    <lineage>
        <taxon>Eukaryota</taxon>
        <taxon>Viridiplantae</taxon>
        <taxon>Streptophyta</taxon>
        <taxon>Embryophyta</taxon>
        <taxon>Tracheophyta</taxon>
        <taxon>Spermatophyta</taxon>
        <taxon>Magnoliopsida</taxon>
        <taxon>eudicotyledons</taxon>
        <taxon>Gunneridae</taxon>
        <taxon>Pentapetalae</taxon>
        <taxon>asterids</taxon>
        <taxon>Ericales</taxon>
        <taxon>Theaceae</taxon>
        <taxon>Camellia</taxon>
    </lineage>
</organism>
<gene>
    <name evidence="1" type="ORF">LOK49_LG10G01455</name>
</gene>
<feature type="non-terminal residue" evidence="1">
    <location>
        <position position="189"/>
    </location>
</feature>
<evidence type="ECO:0000313" key="2">
    <source>
        <dbReference type="Proteomes" id="UP001060215"/>
    </source>
</evidence>
<feature type="non-terminal residue" evidence="1">
    <location>
        <position position="1"/>
    </location>
</feature>
<dbReference type="Proteomes" id="UP001060215">
    <property type="component" value="Chromosome 10"/>
</dbReference>
<protein>
    <submittedName>
        <fullName evidence="1">Uncharacterized protein</fullName>
    </submittedName>
</protein>
<comment type="caution">
    <text evidence="1">The sequence shown here is derived from an EMBL/GenBank/DDBJ whole genome shotgun (WGS) entry which is preliminary data.</text>
</comment>
<name>A0ACC0G8D2_9ERIC</name>
<accession>A0ACC0G8D2</accession>
<keyword evidence="2" id="KW-1185">Reference proteome</keyword>
<dbReference type="EMBL" id="CM045767">
    <property type="protein sequence ID" value="KAI7997363.1"/>
    <property type="molecule type" value="Genomic_DNA"/>
</dbReference>